<sequence length="448" mass="50551">MSTQFSGSSTSAITQRSFSSVSCLSALTADFDGGNEDRDEEKQEDNNRKMVRSAHRPKDSSPRPYVIRESLPCLPDESTSISSADEALECSPGPSCSIWMRVRAEGTHFLEDIVEAFESPQKDHDMSGDNTRLSAVQLRRDIRRCYAASHPFIQCAAALYDLLLWKNPLATLLLMLVFFYSLYRGWLASLLIALFWLQLSLNYLKSKKNIDIGLNFLPRKDISMPKFDITGAQVIYEVAKVGQRLLSLAAGFLEKLEALLTWRDPEVTKIFYGLLVYWLAWSLAFTTGTCIGWCVAALGVRIFLTTFLFKKFPLLRYRLDTYGYFYRNLPLKQKSLRPAISENKSIPKIFTESPDDDGLSNGSDPMLVKALVFKQREKPASGALCPVLGTSDRSERALSLLAGTRNRSRLSSWYVKARTIYPASQTGTTLWWRRMSAGPELVDNFPDE</sequence>
<gene>
    <name evidence="3" type="ORF">MSPICULIGERA_LOCUS8577</name>
</gene>
<comment type="caution">
    <text evidence="3">The sequence shown here is derived from an EMBL/GenBank/DDBJ whole genome shotgun (WGS) entry which is preliminary data.</text>
</comment>
<dbReference type="PANTHER" id="PTHR37402">
    <property type="entry name" value="GRAM DOMAIN-CONTAINING PROTEIN 4"/>
    <property type="match status" value="1"/>
</dbReference>
<evidence type="ECO:0000256" key="2">
    <source>
        <dbReference type="SAM" id="Phobius"/>
    </source>
</evidence>
<dbReference type="GO" id="GO:0034164">
    <property type="term" value="P:negative regulation of toll-like receptor 9 signaling pathway"/>
    <property type="evidence" value="ECO:0007669"/>
    <property type="project" value="TreeGrafter"/>
</dbReference>
<feature type="non-terminal residue" evidence="3">
    <location>
        <position position="1"/>
    </location>
</feature>
<dbReference type="GO" id="GO:0006915">
    <property type="term" value="P:apoptotic process"/>
    <property type="evidence" value="ECO:0007669"/>
    <property type="project" value="InterPro"/>
</dbReference>
<evidence type="ECO:0000313" key="4">
    <source>
        <dbReference type="Proteomes" id="UP001177023"/>
    </source>
</evidence>
<protein>
    <recommendedName>
        <fullName evidence="5">Reticulon-like protein</fullName>
    </recommendedName>
</protein>
<dbReference type="AlphaFoldDB" id="A0AA36FX64"/>
<keyword evidence="2" id="KW-0472">Membrane</keyword>
<dbReference type="PANTHER" id="PTHR37402:SF1">
    <property type="entry name" value="GRAM DOMAIN-CONTAINING PROTEIN 4"/>
    <property type="match status" value="1"/>
</dbReference>
<keyword evidence="2" id="KW-1133">Transmembrane helix</keyword>
<evidence type="ECO:0000313" key="3">
    <source>
        <dbReference type="EMBL" id="CAJ0570129.1"/>
    </source>
</evidence>
<keyword evidence="4" id="KW-1185">Reference proteome</keyword>
<dbReference type="Proteomes" id="UP001177023">
    <property type="component" value="Unassembled WGS sequence"/>
</dbReference>
<evidence type="ECO:0008006" key="5">
    <source>
        <dbReference type="Google" id="ProtNLM"/>
    </source>
</evidence>
<keyword evidence="2" id="KW-0812">Transmembrane</keyword>
<name>A0AA36FX64_9BILA</name>
<accession>A0AA36FX64</accession>
<feature type="region of interest" description="Disordered" evidence="1">
    <location>
        <begin position="29"/>
        <end position="66"/>
    </location>
</feature>
<organism evidence="3 4">
    <name type="scientific">Mesorhabditis spiculigera</name>
    <dbReference type="NCBI Taxonomy" id="96644"/>
    <lineage>
        <taxon>Eukaryota</taxon>
        <taxon>Metazoa</taxon>
        <taxon>Ecdysozoa</taxon>
        <taxon>Nematoda</taxon>
        <taxon>Chromadorea</taxon>
        <taxon>Rhabditida</taxon>
        <taxon>Rhabditina</taxon>
        <taxon>Rhabditomorpha</taxon>
        <taxon>Rhabditoidea</taxon>
        <taxon>Rhabditidae</taxon>
        <taxon>Mesorhabditinae</taxon>
        <taxon>Mesorhabditis</taxon>
    </lineage>
</organism>
<proteinExistence type="predicted"/>
<reference evidence="3" key="1">
    <citation type="submission" date="2023-06" db="EMBL/GenBank/DDBJ databases">
        <authorList>
            <person name="Delattre M."/>
        </authorList>
    </citation>
    <scope>NUCLEOTIDE SEQUENCE</scope>
    <source>
        <strain evidence="3">AF72</strain>
    </source>
</reference>
<dbReference type="InterPro" id="IPR037847">
    <property type="entry name" value="GRAMDC4"/>
</dbReference>
<feature type="transmembrane region" description="Helical" evidence="2">
    <location>
        <begin position="278"/>
        <end position="309"/>
    </location>
</feature>
<evidence type="ECO:0000256" key="1">
    <source>
        <dbReference type="SAM" id="MobiDB-lite"/>
    </source>
</evidence>
<dbReference type="EMBL" id="CATQJA010002254">
    <property type="protein sequence ID" value="CAJ0570129.1"/>
    <property type="molecule type" value="Genomic_DNA"/>
</dbReference>
<feature type="transmembrane region" description="Helical" evidence="2">
    <location>
        <begin position="172"/>
        <end position="197"/>
    </location>
</feature>